<organism evidence="1 2">
    <name type="scientific">Populus alba x Populus x berolinensis</name>
    <dbReference type="NCBI Taxonomy" id="444605"/>
    <lineage>
        <taxon>Eukaryota</taxon>
        <taxon>Viridiplantae</taxon>
        <taxon>Streptophyta</taxon>
        <taxon>Embryophyta</taxon>
        <taxon>Tracheophyta</taxon>
        <taxon>Spermatophyta</taxon>
        <taxon>Magnoliopsida</taxon>
        <taxon>eudicotyledons</taxon>
        <taxon>Gunneridae</taxon>
        <taxon>Pentapetalae</taxon>
        <taxon>rosids</taxon>
        <taxon>fabids</taxon>
        <taxon>Malpighiales</taxon>
        <taxon>Salicaceae</taxon>
        <taxon>Saliceae</taxon>
        <taxon>Populus</taxon>
    </lineage>
</organism>
<dbReference type="EMBL" id="JAQIZT010000005">
    <property type="protein sequence ID" value="KAJ6998299.1"/>
    <property type="molecule type" value="Genomic_DNA"/>
</dbReference>
<dbReference type="Proteomes" id="UP001164929">
    <property type="component" value="Chromosome 5"/>
</dbReference>
<keyword evidence="2" id="KW-1185">Reference proteome</keyword>
<reference evidence="1" key="1">
    <citation type="journal article" date="2023" name="Mol. Ecol. Resour.">
        <title>Chromosome-level genome assembly of a triploid poplar Populus alba 'Berolinensis'.</title>
        <authorList>
            <person name="Chen S."/>
            <person name="Yu Y."/>
            <person name="Wang X."/>
            <person name="Wang S."/>
            <person name="Zhang T."/>
            <person name="Zhou Y."/>
            <person name="He R."/>
            <person name="Meng N."/>
            <person name="Wang Y."/>
            <person name="Liu W."/>
            <person name="Liu Z."/>
            <person name="Liu J."/>
            <person name="Guo Q."/>
            <person name="Huang H."/>
            <person name="Sederoff R.R."/>
            <person name="Wang G."/>
            <person name="Qu G."/>
            <person name="Chen S."/>
        </authorList>
    </citation>
    <scope>NUCLEOTIDE SEQUENCE</scope>
    <source>
        <strain evidence="1">SC-2020</strain>
    </source>
</reference>
<evidence type="ECO:0000313" key="2">
    <source>
        <dbReference type="Proteomes" id="UP001164929"/>
    </source>
</evidence>
<evidence type="ECO:0000313" key="1">
    <source>
        <dbReference type="EMBL" id="KAJ6998299.1"/>
    </source>
</evidence>
<protein>
    <submittedName>
        <fullName evidence="1">Uncharacterized protein</fullName>
    </submittedName>
</protein>
<accession>A0AAD6W4Y8</accession>
<comment type="caution">
    <text evidence="1">The sequence shown here is derived from an EMBL/GenBank/DDBJ whole genome shotgun (WGS) entry which is preliminary data.</text>
</comment>
<dbReference type="AlphaFoldDB" id="A0AAD6W4Y8"/>
<sequence>MNLDMEAGDGIREQQHGKTAEWIRCLRSIGPLANSTTERHGSVG</sequence>
<name>A0AAD6W4Y8_9ROSI</name>
<proteinExistence type="predicted"/>
<gene>
    <name evidence="1" type="ORF">NC653_014481</name>
</gene>